<dbReference type="PROSITE" id="PS51371">
    <property type="entry name" value="CBS"/>
    <property type="match status" value="1"/>
</dbReference>
<evidence type="ECO:0000256" key="9">
    <source>
        <dbReference type="ARBA" id="ARBA00026192"/>
    </source>
</evidence>
<dbReference type="FunFam" id="3.40.50.1100:FF:000118">
    <property type="entry name" value="Related to CYS4-cystathionine beta-synthase"/>
    <property type="match status" value="1"/>
</dbReference>
<evidence type="ECO:0000256" key="2">
    <source>
        <dbReference type="ARBA" id="ARBA00005003"/>
    </source>
</evidence>
<accession>A0ABD1F4Y4</accession>
<dbReference type="Pfam" id="PF00291">
    <property type="entry name" value="PALP"/>
    <property type="match status" value="1"/>
</dbReference>
<comment type="caution">
    <text evidence="16">The sequence shown here is derived from an EMBL/GenBank/DDBJ whole genome shotgun (WGS) entry which is preliminary data.</text>
</comment>
<evidence type="ECO:0000313" key="16">
    <source>
        <dbReference type="EMBL" id="KAL1512652.1"/>
    </source>
</evidence>
<comment type="catalytic activity">
    <reaction evidence="11 13">
        <text>L-homocysteine + L-serine = L,L-cystathionine + H2O</text>
        <dbReference type="Rhea" id="RHEA:10112"/>
        <dbReference type="ChEBI" id="CHEBI:15377"/>
        <dbReference type="ChEBI" id="CHEBI:33384"/>
        <dbReference type="ChEBI" id="CHEBI:58161"/>
        <dbReference type="ChEBI" id="CHEBI:58199"/>
        <dbReference type="EC" id="4.2.1.22"/>
    </reaction>
</comment>
<name>A0ABD1F4Y4_HYPHA</name>
<dbReference type="GO" id="GO:0019343">
    <property type="term" value="P:cysteine biosynthetic process via cystathionine"/>
    <property type="evidence" value="ECO:0007669"/>
    <property type="project" value="UniProtKB-UniRule"/>
</dbReference>
<dbReference type="EC" id="4.2.1.22" evidence="4 13"/>
<feature type="domain" description="CBS" evidence="15">
    <location>
        <begin position="405"/>
        <end position="470"/>
    </location>
</feature>
<evidence type="ECO:0000256" key="8">
    <source>
        <dbReference type="ARBA" id="ARBA00023239"/>
    </source>
</evidence>
<evidence type="ECO:0000256" key="4">
    <source>
        <dbReference type="ARBA" id="ARBA00012041"/>
    </source>
</evidence>
<keyword evidence="6 12" id="KW-0129">CBS domain</keyword>
<keyword evidence="7 13" id="KW-0198">Cysteine biosynthesis</keyword>
<dbReference type="FunFam" id="3.40.50.1100:FF:000003">
    <property type="entry name" value="Cystathionine beta-synthase"/>
    <property type="match status" value="1"/>
</dbReference>
<dbReference type="SUPFAM" id="SSF54631">
    <property type="entry name" value="CBS-domain pair"/>
    <property type="match status" value="1"/>
</dbReference>
<comment type="pathway">
    <text evidence="2">Amino-acid biosynthesis; L-cysteine biosynthesis; L-cysteine from L-homocysteine and L-serine: step 1/2.</text>
</comment>
<dbReference type="Pfam" id="PF00571">
    <property type="entry name" value="CBS"/>
    <property type="match status" value="1"/>
</dbReference>
<dbReference type="InterPro" id="IPR036052">
    <property type="entry name" value="TrpB-like_PALP_sf"/>
</dbReference>
<proteinExistence type="inferred from homology"/>
<evidence type="ECO:0000256" key="5">
    <source>
        <dbReference type="ARBA" id="ARBA00022898"/>
    </source>
</evidence>
<dbReference type="PANTHER" id="PTHR10314">
    <property type="entry name" value="CYSTATHIONINE BETA-SYNTHASE"/>
    <property type="match status" value="1"/>
</dbReference>
<dbReference type="CDD" id="cd01561">
    <property type="entry name" value="CBS_like"/>
    <property type="match status" value="1"/>
</dbReference>
<protein>
    <recommendedName>
        <fullName evidence="9 13">Cystathionine beta-synthase</fullName>
        <ecNumber evidence="4 13">4.2.1.22</ecNumber>
    </recommendedName>
</protein>
<dbReference type="EMBL" id="JBDJPC010000002">
    <property type="protein sequence ID" value="KAL1512652.1"/>
    <property type="molecule type" value="Genomic_DNA"/>
</dbReference>
<evidence type="ECO:0000256" key="14">
    <source>
        <dbReference type="SAM" id="MobiDB-lite"/>
    </source>
</evidence>
<dbReference type="GO" id="GO:0006535">
    <property type="term" value="P:cysteine biosynthetic process from serine"/>
    <property type="evidence" value="ECO:0007669"/>
    <property type="project" value="UniProtKB-UniRule"/>
</dbReference>
<dbReference type="InterPro" id="IPR046342">
    <property type="entry name" value="CBS_dom_sf"/>
</dbReference>
<sequence>MSDLQNNGSSGGSQCPKKRKMDTIPIFRSPLNDMVAPPNAESKCTWNRINDKDQYNPHTTNEWKRKTKTLPDILKTIGNTPLVKLNKIPQSFGIKANIYVKCEYFNPGGSVKDRIGYRMVEDAEKQGLLKPGSTIIEPSSGNTGIGLALAAAVKGYRCIVVMSEKMSNEKVSTLKALGAEIVRVPVNLDSFAPGGMFGLTHKLHKEISNSVILDQYSNPGNPLAHYDTTAEEIFDQLDQKVNMIVVGAGTGGTICGIGRKFKEISPETKIVAADPEGSILALPESLNKTDVNFYEVEGIGYDFVPTILDRSVVDLWIKTHDRDSLPMARRLIKEEGLLCGSSSGANMVAAFQAAKALKEDENVVVILPDSIRNYMTKFISDEWMQARGLMPCENTRNIWWWNKKITDLNLPVLQTITSENTCDRAIHLMKKLAVDQIPVVDNKGGFITGVVSLQKILSGLTMNTLQGSDSLVTLVTRVYPKLYSDASLGLIATVLEKESFVLILEKSNVLEKPVGIVTPIDILQYISQNPA</sequence>
<keyword evidence="17" id="KW-1185">Reference proteome</keyword>
<evidence type="ECO:0000256" key="3">
    <source>
        <dbReference type="ARBA" id="ARBA00007103"/>
    </source>
</evidence>
<dbReference type="InterPro" id="IPR001926">
    <property type="entry name" value="TrpB-like_PALP"/>
</dbReference>
<evidence type="ECO:0000256" key="11">
    <source>
        <dbReference type="ARBA" id="ARBA00047490"/>
    </source>
</evidence>
<evidence type="ECO:0000259" key="15">
    <source>
        <dbReference type="PROSITE" id="PS51371"/>
    </source>
</evidence>
<feature type="region of interest" description="Disordered" evidence="14">
    <location>
        <begin position="1"/>
        <end position="21"/>
    </location>
</feature>
<dbReference type="InterPro" id="IPR000644">
    <property type="entry name" value="CBS_dom"/>
</dbReference>
<keyword evidence="5 13" id="KW-0663">Pyridoxal phosphate</keyword>
<comment type="cofactor">
    <cofactor evidence="1 13">
        <name>pyridoxal 5'-phosphate</name>
        <dbReference type="ChEBI" id="CHEBI:597326"/>
    </cofactor>
</comment>
<dbReference type="InterPro" id="IPR050214">
    <property type="entry name" value="Cys_Synth/Cystath_Beta-Synth"/>
</dbReference>
<dbReference type="AlphaFoldDB" id="A0ABD1F4Y4"/>
<comment type="similarity">
    <text evidence="3 13">Belongs to the cysteine synthase/cystathionine beta-synthase family.</text>
</comment>
<evidence type="ECO:0000256" key="10">
    <source>
        <dbReference type="ARBA" id="ARBA00045425"/>
    </source>
</evidence>
<dbReference type="Gene3D" id="3.40.50.1100">
    <property type="match status" value="2"/>
</dbReference>
<dbReference type="InterPro" id="IPR001216">
    <property type="entry name" value="P-phosphate_BS"/>
</dbReference>
<reference evidence="16 17" key="1">
    <citation type="submission" date="2024-05" db="EMBL/GenBank/DDBJ databases">
        <title>Genetic variation in Jamaican populations of the coffee berry borer (Hypothenemus hampei).</title>
        <authorList>
            <person name="Errbii M."/>
            <person name="Myrie A."/>
        </authorList>
    </citation>
    <scope>NUCLEOTIDE SEQUENCE [LARGE SCALE GENOMIC DNA]</scope>
    <source>
        <strain evidence="16">JA-Hopewell-2020-01-JO</strain>
        <tissue evidence="16">Whole body</tissue>
    </source>
</reference>
<organism evidence="16 17">
    <name type="scientific">Hypothenemus hampei</name>
    <name type="common">Coffee berry borer</name>
    <dbReference type="NCBI Taxonomy" id="57062"/>
    <lineage>
        <taxon>Eukaryota</taxon>
        <taxon>Metazoa</taxon>
        <taxon>Ecdysozoa</taxon>
        <taxon>Arthropoda</taxon>
        <taxon>Hexapoda</taxon>
        <taxon>Insecta</taxon>
        <taxon>Pterygota</taxon>
        <taxon>Neoptera</taxon>
        <taxon>Endopterygota</taxon>
        <taxon>Coleoptera</taxon>
        <taxon>Polyphaga</taxon>
        <taxon>Cucujiformia</taxon>
        <taxon>Curculionidae</taxon>
        <taxon>Scolytinae</taxon>
        <taxon>Hypothenemus</taxon>
    </lineage>
</organism>
<dbReference type="PROSITE" id="PS00901">
    <property type="entry name" value="CYS_SYNTHASE"/>
    <property type="match status" value="1"/>
</dbReference>
<evidence type="ECO:0000256" key="6">
    <source>
        <dbReference type="ARBA" id="ARBA00023122"/>
    </source>
</evidence>
<dbReference type="Proteomes" id="UP001566132">
    <property type="component" value="Unassembled WGS sequence"/>
</dbReference>
<dbReference type="SUPFAM" id="SSF53686">
    <property type="entry name" value="Tryptophan synthase beta subunit-like PLP-dependent enzymes"/>
    <property type="match status" value="1"/>
</dbReference>
<evidence type="ECO:0000256" key="1">
    <source>
        <dbReference type="ARBA" id="ARBA00001933"/>
    </source>
</evidence>
<keyword evidence="13" id="KW-0028">Amino-acid biosynthesis</keyword>
<dbReference type="GO" id="GO:0030170">
    <property type="term" value="F:pyridoxal phosphate binding"/>
    <property type="evidence" value="ECO:0007669"/>
    <property type="project" value="UniProtKB-ARBA"/>
</dbReference>
<evidence type="ECO:0000313" key="17">
    <source>
        <dbReference type="Proteomes" id="UP001566132"/>
    </source>
</evidence>
<dbReference type="NCBIfam" id="TIGR01137">
    <property type="entry name" value="cysta_beta"/>
    <property type="match status" value="1"/>
</dbReference>
<keyword evidence="8 13" id="KW-0456">Lyase</keyword>
<comment type="function">
    <text evidence="10">Hydro-lyase catalyzing the first step of the transsulfuration pathway, where the hydroxyl group of L-serine is displaced by L-homocysteine in a beta-replacement reaction to form L-cystathionine, the precursor of L-cysteine. This catabolic route allows the elimination of L-methionine and the toxic metabolite L-homocysteine. Also involved in the production of hydrogen sulfide, a gasotransmitter with signaling and cytoprotective effects on neurons.</text>
</comment>
<evidence type="ECO:0000256" key="7">
    <source>
        <dbReference type="ARBA" id="ARBA00023192"/>
    </source>
</evidence>
<dbReference type="InterPro" id="IPR005857">
    <property type="entry name" value="Cysta_beta_synth"/>
</dbReference>
<dbReference type="Gene3D" id="3.10.580.10">
    <property type="entry name" value="CBS-domain"/>
    <property type="match status" value="1"/>
</dbReference>
<evidence type="ECO:0000256" key="13">
    <source>
        <dbReference type="RuleBase" id="RU361204"/>
    </source>
</evidence>
<dbReference type="GO" id="GO:0004122">
    <property type="term" value="F:cystathionine beta-synthase activity"/>
    <property type="evidence" value="ECO:0007669"/>
    <property type="project" value="UniProtKB-UniRule"/>
</dbReference>
<evidence type="ECO:0000256" key="12">
    <source>
        <dbReference type="PROSITE-ProRule" id="PRU00703"/>
    </source>
</evidence>
<gene>
    <name evidence="16" type="ORF">ABEB36_002211</name>
</gene>